<evidence type="ECO:0000313" key="1">
    <source>
        <dbReference type="EMBL" id="MST98056.1"/>
    </source>
</evidence>
<dbReference type="EMBL" id="VUNS01000015">
    <property type="protein sequence ID" value="MST98056.1"/>
    <property type="molecule type" value="Genomic_DNA"/>
</dbReference>
<name>A0A844G3X5_9BACT</name>
<accession>A0A844G3X5</accession>
<organism evidence="1 2">
    <name type="scientific">Victivallis lenta</name>
    <dbReference type="NCBI Taxonomy" id="2606640"/>
    <lineage>
        <taxon>Bacteria</taxon>
        <taxon>Pseudomonadati</taxon>
        <taxon>Lentisphaerota</taxon>
        <taxon>Lentisphaeria</taxon>
        <taxon>Victivallales</taxon>
        <taxon>Victivallaceae</taxon>
        <taxon>Victivallis</taxon>
    </lineage>
</organism>
<evidence type="ECO:0000313" key="2">
    <source>
        <dbReference type="Proteomes" id="UP000435649"/>
    </source>
</evidence>
<dbReference type="RefSeq" id="WP_106051836.1">
    <property type="nucleotide sequence ID" value="NZ_CALXOB010000014.1"/>
</dbReference>
<dbReference type="Proteomes" id="UP000435649">
    <property type="component" value="Unassembled WGS sequence"/>
</dbReference>
<sequence>MAREMKSVEKFVFFRVAGPEERKKTGEAAAFFRENRIRKWIFPCAGFILNDSEYGATNYLNGS</sequence>
<protein>
    <submittedName>
        <fullName evidence="1">Uncharacterized protein</fullName>
    </submittedName>
</protein>
<comment type="caution">
    <text evidence="1">The sequence shown here is derived from an EMBL/GenBank/DDBJ whole genome shotgun (WGS) entry which is preliminary data.</text>
</comment>
<dbReference type="AlphaFoldDB" id="A0A844G3X5"/>
<keyword evidence="2" id="KW-1185">Reference proteome</keyword>
<proteinExistence type="predicted"/>
<gene>
    <name evidence="1" type="ORF">FYJ85_13515</name>
</gene>
<reference evidence="1 2" key="1">
    <citation type="submission" date="2019-08" db="EMBL/GenBank/DDBJ databases">
        <title>In-depth cultivation of the pig gut microbiome towards novel bacterial diversity and tailored functional studies.</title>
        <authorList>
            <person name="Wylensek D."/>
            <person name="Hitch T.C.A."/>
            <person name="Clavel T."/>
        </authorList>
    </citation>
    <scope>NUCLEOTIDE SEQUENCE [LARGE SCALE GENOMIC DNA]</scope>
    <source>
        <strain evidence="1 2">BBE-744-WT-12</strain>
    </source>
</reference>